<name>A0A422PAS8_9TRYP</name>
<sequence>LGAASRRHEPAACPGCYACPRCNAPALSISISRQLLYVACCSYCHWRHGDACEELEGLLASLSAVTASNSMPPCHRAAAEWRRSSGGEREAHGEASSSLSRSANSEFTGAAVAVGGAAPRHAAVALEELRNAICERALKSAGSPPGRGRFAAPCETATASPEAGDRKAATLLQGNADAFVRGTQLEQHGSFFPCTHSFWANQGVNSVKPPYLLLQSTRLPLLAMVLPSPQDVMDVSVGARRLNSPILFVVNGVRRDPSFGRVKQVLHAHGGSGGQHCQVATVQLAAALYLPVLQLQRRQHALDESRRWFTWRNFGEESLGICRFTMEKQVGGVFACSLVIAAGADASEWVTLPPRLGNCASTREAFSVTLQRIGEERANVMVGFVVEVLTMLPPWRGEVAKEAAGPEVSASVEGAEGAFRKRQHVVRYGLTITW</sequence>
<reference evidence="2 3" key="1">
    <citation type="journal article" date="2018" name="BMC Genomics">
        <title>Genomic comparison of Trypanosoma conorhini and Trypanosoma rangeli to Trypanosoma cruzi strains of high and low virulence.</title>
        <authorList>
            <person name="Bradwell K.R."/>
            <person name="Koparde V.N."/>
            <person name="Matveyev A.V."/>
            <person name="Serrano M.G."/>
            <person name="Alves J.M."/>
            <person name="Parikh H."/>
            <person name="Huang B."/>
            <person name="Lee V."/>
            <person name="Espinosa-Alvarez O."/>
            <person name="Ortiz P.A."/>
            <person name="Costa-Martins A.G."/>
            <person name="Teixeira M.M."/>
            <person name="Buck G.A."/>
        </authorList>
    </citation>
    <scope>NUCLEOTIDE SEQUENCE [LARGE SCALE GENOMIC DNA]</scope>
    <source>
        <strain evidence="2 3">025E</strain>
    </source>
</reference>
<dbReference type="EMBL" id="MKKU01000348">
    <property type="protein sequence ID" value="RNF14821.1"/>
    <property type="molecule type" value="Genomic_DNA"/>
</dbReference>
<accession>A0A422PAS8</accession>
<dbReference type="GeneID" id="40319303"/>
<feature type="compositionally biased region" description="Basic and acidic residues" evidence="1">
    <location>
        <begin position="81"/>
        <end position="93"/>
    </location>
</feature>
<gene>
    <name evidence="2" type="ORF">Tco025E_05692</name>
</gene>
<feature type="region of interest" description="Disordered" evidence="1">
    <location>
        <begin position="81"/>
        <end position="102"/>
    </location>
</feature>
<organism evidence="2 3">
    <name type="scientific">Trypanosoma conorhini</name>
    <dbReference type="NCBI Taxonomy" id="83891"/>
    <lineage>
        <taxon>Eukaryota</taxon>
        <taxon>Discoba</taxon>
        <taxon>Euglenozoa</taxon>
        <taxon>Kinetoplastea</taxon>
        <taxon>Metakinetoplastina</taxon>
        <taxon>Trypanosomatida</taxon>
        <taxon>Trypanosomatidae</taxon>
        <taxon>Trypanosoma</taxon>
    </lineage>
</organism>
<dbReference type="RefSeq" id="XP_029227283.1">
    <property type="nucleotide sequence ID" value="XM_029372585.1"/>
</dbReference>
<proteinExistence type="predicted"/>
<feature type="non-terminal residue" evidence="2">
    <location>
        <position position="1"/>
    </location>
</feature>
<dbReference type="AlphaFoldDB" id="A0A422PAS8"/>
<comment type="caution">
    <text evidence="2">The sequence shown here is derived from an EMBL/GenBank/DDBJ whole genome shotgun (WGS) entry which is preliminary data.</text>
</comment>
<dbReference type="Proteomes" id="UP000284403">
    <property type="component" value="Unassembled WGS sequence"/>
</dbReference>
<keyword evidence="3" id="KW-1185">Reference proteome</keyword>
<dbReference type="OrthoDB" id="243421at2759"/>
<evidence type="ECO:0000313" key="2">
    <source>
        <dbReference type="EMBL" id="RNF14821.1"/>
    </source>
</evidence>
<evidence type="ECO:0000313" key="3">
    <source>
        <dbReference type="Proteomes" id="UP000284403"/>
    </source>
</evidence>
<evidence type="ECO:0000256" key="1">
    <source>
        <dbReference type="SAM" id="MobiDB-lite"/>
    </source>
</evidence>
<protein>
    <submittedName>
        <fullName evidence="2">Uncharacterized protein</fullName>
    </submittedName>
</protein>